<protein>
    <recommendedName>
        <fullName evidence="12">Nucleotide-diphospho-sugar transferase domain-containing protein</fullName>
    </recommendedName>
</protein>
<dbReference type="EMBL" id="CANTFL010000034">
    <property type="protein sequence ID" value="CAI5709508.1"/>
    <property type="molecule type" value="Genomic_DNA"/>
</dbReference>
<evidence type="ECO:0000256" key="5">
    <source>
        <dbReference type="ARBA" id="ARBA00022692"/>
    </source>
</evidence>
<evidence type="ECO:0000313" key="11">
    <source>
        <dbReference type="Proteomes" id="UP001162031"/>
    </source>
</evidence>
<keyword evidence="11" id="KW-1185">Reference proteome</keyword>
<evidence type="ECO:0000256" key="4">
    <source>
        <dbReference type="ARBA" id="ARBA00022679"/>
    </source>
</evidence>
<name>A0AAV0T0N5_HYABA</name>
<keyword evidence="8" id="KW-0472">Membrane</keyword>
<evidence type="ECO:0000256" key="8">
    <source>
        <dbReference type="ARBA" id="ARBA00023136"/>
    </source>
</evidence>
<accession>A0AAV0T0N5</accession>
<comment type="subcellular location">
    <subcellularLocation>
        <location evidence="1">Membrane</location>
        <topology evidence="1">Single-pass type II membrane protein</topology>
    </subcellularLocation>
</comment>
<keyword evidence="6" id="KW-0735">Signal-anchor</keyword>
<dbReference type="Proteomes" id="UP001162031">
    <property type="component" value="Unassembled WGS sequence"/>
</dbReference>
<evidence type="ECO:0000256" key="1">
    <source>
        <dbReference type="ARBA" id="ARBA00004606"/>
    </source>
</evidence>
<keyword evidence="7" id="KW-1133">Transmembrane helix</keyword>
<keyword evidence="4" id="KW-0808">Transferase</keyword>
<gene>
    <name evidence="10" type="ORF">HBR001_LOCUS289</name>
</gene>
<keyword evidence="5" id="KW-0812">Transmembrane</keyword>
<dbReference type="GO" id="GO:0016020">
    <property type="term" value="C:membrane"/>
    <property type="evidence" value="ECO:0007669"/>
    <property type="project" value="UniProtKB-SubCell"/>
</dbReference>
<dbReference type="PANTHER" id="PTHR31392">
    <property type="entry name" value="ALPHA-1,3-MANNOSYLTRANSFERASE MNN1-RELATED"/>
    <property type="match status" value="1"/>
</dbReference>
<dbReference type="GO" id="GO:0006493">
    <property type="term" value="P:protein O-linked glycosylation"/>
    <property type="evidence" value="ECO:0007669"/>
    <property type="project" value="TreeGrafter"/>
</dbReference>
<evidence type="ECO:0000256" key="9">
    <source>
        <dbReference type="ARBA" id="ARBA00023180"/>
    </source>
</evidence>
<dbReference type="InterPro" id="IPR022751">
    <property type="entry name" value="Alpha_mannosyltransferase"/>
</dbReference>
<organism evidence="10 11">
    <name type="scientific">Hyaloperonospora brassicae</name>
    <name type="common">Brassica downy mildew</name>
    <name type="synonym">Peronospora brassicae</name>
    <dbReference type="NCBI Taxonomy" id="162125"/>
    <lineage>
        <taxon>Eukaryota</taxon>
        <taxon>Sar</taxon>
        <taxon>Stramenopiles</taxon>
        <taxon>Oomycota</taxon>
        <taxon>Peronosporomycetes</taxon>
        <taxon>Peronosporales</taxon>
        <taxon>Peronosporaceae</taxon>
        <taxon>Hyaloperonospora</taxon>
    </lineage>
</organism>
<dbReference type="Pfam" id="PF11051">
    <property type="entry name" value="Mannosyl_trans3"/>
    <property type="match status" value="1"/>
</dbReference>
<dbReference type="GO" id="GO:0005794">
    <property type="term" value="C:Golgi apparatus"/>
    <property type="evidence" value="ECO:0007669"/>
    <property type="project" value="TreeGrafter"/>
</dbReference>
<comment type="similarity">
    <text evidence="2">Belongs to the MNN1/MNT family.</text>
</comment>
<evidence type="ECO:0000256" key="2">
    <source>
        <dbReference type="ARBA" id="ARBA00009105"/>
    </source>
</evidence>
<dbReference type="GO" id="GO:0000033">
    <property type="term" value="F:alpha-1,3-mannosyltransferase activity"/>
    <property type="evidence" value="ECO:0007669"/>
    <property type="project" value="TreeGrafter"/>
</dbReference>
<sequence length="510" mass="57267">MKDATKRYSLRALSIGLLLLLGLVAAYFNLKLAWNTQTLASATATAFHWTEPLAPFNATGGVDGKKMQFIKTLYDIGQNTSQPRGIVIPVYEKIVKIAASLILELRTMGVDEPIELPYCGDVSIETQTLLLQKTALGDIRFYDVCDLAAAATADNGPDGPEKVFCPNVTACHTKFRNFDIKVVAVVFSQFEELMLVDADTAFFVKPTVLWDSAKYKATGTLFMNDRHAHEFFFMAERVLNKPKISHQHEFMANFDPVPFRFIPTLERAKATLPNPVPLALKYEPSDYLLTSHSWNLRTGHQMDSSLMFWNKKKQPRATAILASFKALCDVGSPRSHGDKELYFYAAELAETQYSFSAYTVSGVGTDYQDHGEGKSTLCGDLAQLFPIEQDHIEDVPLFYLNSDRVLSFKPADEAVYYVKARPADVYLGRYRTKRIECPFNITGAKFSEAETKRLSGRQRLHELVLSWGRIAQPGQSDAILGSLDAAVDSMVAEQMETMRREYRRVKVPKL</sequence>
<keyword evidence="3" id="KW-0328">Glycosyltransferase</keyword>
<evidence type="ECO:0008006" key="12">
    <source>
        <dbReference type="Google" id="ProtNLM"/>
    </source>
</evidence>
<dbReference type="AlphaFoldDB" id="A0AAV0T0N5"/>
<comment type="caution">
    <text evidence="10">The sequence shown here is derived from an EMBL/GenBank/DDBJ whole genome shotgun (WGS) entry which is preliminary data.</text>
</comment>
<evidence type="ECO:0000313" key="10">
    <source>
        <dbReference type="EMBL" id="CAI5709508.1"/>
    </source>
</evidence>
<evidence type="ECO:0000256" key="3">
    <source>
        <dbReference type="ARBA" id="ARBA00022676"/>
    </source>
</evidence>
<dbReference type="PANTHER" id="PTHR31392:SF1">
    <property type="entry name" value="ALPHA-1,3-MANNOSYLTRANSFERASE MNN1-RELATED"/>
    <property type="match status" value="1"/>
</dbReference>
<keyword evidence="9" id="KW-0325">Glycoprotein</keyword>
<evidence type="ECO:0000256" key="7">
    <source>
        <dbReference type="ARBA" id="ARBA00022989"/>
    </source>
</evidence>
<evidence type="ECO:0000256" key="6">
    <source>
        <dbReference type="ARBA" id="ARBA00022968"/>
    </source>
</evidence>
<proteinExistence type="inferred from homology"/>
<reference evidence="10" key="1">
    <citation type="submission" date="2022-12" db="EMBL/GenBank/DDBJ databases">
        <authorList>
            <person name="Webb A."/>
        </authorList>
    </citation>
    <scope>NUCLEOTIDE SEQUENCE</scope>
    <source>
        <strain evidence="10">Hp1</strain>
    </source>
</reference>